<feature type="domain" description="Pyrroline-5-carboxylate reductase dimerisation" evidence="13">
    <location>
        <begin position="165"/>
        <end position="269"/>
    </location>
</feature>
<dbReference type="GO" id="GO:0005737">
    <property type="term" value="C:cytoplasm"/>
    <property type="evidence" value="ECO:0007669"/>
    <property type="project" value="UniProtKB-SubCell"/>
</dbReference>
<dbReference type="STRING" id="341036.SAMN05660649_02005"/>
<keyword evidence="3 9" id="KW-0963">Cytoplasm</keyword>
<feature type="domain" description="Pyrroline-5-carboxylate reductase catalytic N-terminal" evidence="12">
    <location>
        <begin position="8"/>
        <end position="102"/>
    </location>
</feature>
<name>A0A1I2STV2_9FIRM</name>
<dbReference type="InterPro" id="IPR028939">
    <property type="entry name" value="P5C_Rdtase_cat_N"/>
</dbReference>
<evidence type="ECO:0000256" key="2">
    <source>
        <dbReference type="ARBA" id="ARBA00005525"/>
    </source>
</evidence>
<dbReference type="OrthoDB" id="9805754at2"/>
<dbReference type="InterPro" id="IPR036291">
    <property type="entry name" value="NAD(P)-bd_dom_sf"/>
</dbReference>
<dbReference type="InterPro" id="IPR000304">
    <property type="entry name" value="Pyrroline-COOH_reductase"/>
</dbReference>
<dbReference type="SUPFAM" id="SSF51735">
    <property type="entry name" value="NAD(P)-binding Rossmann-fold domains"/>
    <property type="match status" value="1"/>
</dbReference>
<dbReference type="GO" id="GO:0004735">
    <property type="term" value="F:pyrroline-5-carboxylate reductase activity"/>
    <property type="evidence" value="ECO:0007669"/>
    <property type="project" value="UniProtKB-UniRule"/>
</dbReference>
<feature type="binding site" evidence="11">
    <location>
        <position position="60"/>
    </location>
    <ligand>
        <name>NADPH</name>
        <dbReference type="ChEBI" id="CHEBI:57783"/>
    </ligand>
</feature>
<proteinExistence type="inferred from homology"/>
<dbReference type="Pfam" id="PF03807">
    <property type="entry name" value="F420_oxidored"/>
    <property type="match status" value="1"/>
</dbReference>
<keyword evidence="4 9" id="KW-0028">Amino-acid biosynthesis</keyword>
<dbReference type="GO" id="GO:0055129">
    <property type="term" value="P:L-proline biosynthetic process"/>
    <property type="evidence" value="ECO:0007669"/>
    <property type="project" value="UniProtKB-UniRule"/>
</dbReference>
<dbReference type="Pfam" id="PF14748">
    <property type="entry name" value="P5CR_dimer"/>
    <property type="match status" value="1"/>
</dbReference>
<feature type="binding site" evidence="11">
    <location>
        <begin position="11"/>
        <end position="16"/>
    </location>
    <ligand>
        <name>NADP(+)</name>
        <dbReference type="ChEBI" id="CHEBI:58349"/>
    </ligand>
</feature>
<dbReference type="PIRSF" id="PIRSF000193">
    <property type="entry name" value="Pyrrol-5-carb_rd"/>
    <property type="match status" value="1"/>
</dbReference>
<comment type="subcellular location">
    <subcellularLocation>
        <location evidence="1 9">Cytoplasm</location>
    </subcellularLocation>
</comment>
<evidence type="ECO:0000259" key="13">
    <source>
        <dbReference type="Pfam" id="PF14748"/>
    </source>
</evidence>
<evidence type="ECO:0000256" key="9">
    <source>
        <dbReference type="HAMAP-Rule" id="MF_01925"/>
    </source>
</evidence>
<comment type="similarity">
    <text evidence="2 9">Belongs to the pyrroline-5-carboxylate reductase family.</text>
</comment>
<dbReference type="UniPathway" id="UPA00098">
    <property type="reaction ID" value="UER00361"/>
</dbReference>
<protein>
    <recommendedName>
        <fullName evidence="9 10">Pyrroline-5-carboxylate reductase</fullName>
        <shortName evidence="9">P5C reductase</shortName>
        <shortName evidence="9">P5CR</shortName>
        <ecNumber evidence="9 10">1.5.1.2</ecNumber>
    </recommendedName>
    <alternativeName>
        <fullName evidence="9">PCA reductase</fullName>
    </alternativeName>
</protein>
<dbReference type="HAMAP" id="MF_01925">
    <property type="entry name" value="P5C_reductase"/>
    <property type="match status" value="1"/>
</dbReference>
<dbReference type="AlphaFoldDB" id="A0A1I2STV2"/>
<keyword evidence="15" id="KW-1185">Reference proteome</keyword>
<comment type="pathway">
    <text evidence="9">Amino-acid biosynthesis; L-proline biosynthesis; L-proline from L-glutamate 5-semialdehyde: step 1/1.</text>
</comment>
<keyword evidence="7 9" id="KW-0560">Oxidoreductase</keyword>
<dbReference type="Gene3D" id="3.40.50.720">
    <property type="entry name" value="NAD(P)-binding Rossmann-like Domain"/>
    <property type="match status" value="1"/>
</dbReference>
<evidence type="ECO:0000256" key="10">
    <source>
        <dbReference type="NCBIfam" id="TIGR00112"/>
    </source>
</evidence>
<comment type="catalytic activity">
    <reaction evidence="9">
        <text>L-proline + NAD(+) = (S)-1-pyrroline-5-carboxylate + NADH + 2 H(+)</text>
        <dbReference type="Rhea" id="RHEA:14105"/>
        <dbReference type="ChEBI" id="CHEBI:15378"/>
        <dbReference type="ChEBI" id="CHEBI:17388"/>
        <dbReference type="ChEBI" id="CHEBI:57540"/>
        <dbReference type="ChEBI" id="CHEBI:57945"/>
        <dbReference type="ChEBI" id="CHEBI:60039"/>
        <dbReference type="EC" id="1.5.1.2"/>
    </reaction>
</comment>
<keyword evidence="5 9" id="KW-0641">Proline biosynthesis</keyword>
<evidence type="ECO:0000256" key="7">
    <source>
        <dbReference type="ARBA" id="ARBA00023002"/>
    </source>
</evidence>
<accession>A0A1I2STV2</accession>
<evidence type="ECO:0000313" key="15">
    <source>
        <dbReference type="Proteomes" id="UP000199337"/>
    </source>
</evidence>
<dbReference type="InterPro" id="IPR008927">
    <property type="entry name" value="6-PGluconate_DH-like_C_sf"/>
</dbReference>
<comment type="function">
    <text evidence="8 9">Catalyzes the reduction of 1-pyrroline-5-carboxylate (PCA) to L-proline.</text>
</comment>
<dbReference type="Gene3D" id="1.10.3730.10">
    <property type="entry name" value="ProC C-terminal domain-like"/>
    <property type="match status" value="1"/>
</dbReference>
<evidence type="ECO:0000256" key="6">
    <source>
        <dbReference type="ARBA" id="ARBA00022857"/>
    </source>
</evidence>
<dbReference type="PANTHER" id="PTHR11645">
    <property type="entry name" value="PYRROLINE-5-CARBOXYLATE REDUCTASE"/>
    <property type="match status" value="1"/>
</dbReference>
<dbReference type="FunFam" id="3.40.50.720:FF:000190">
    <property type="entry name" value="Pyrroline-5-carboxylate reductase"/>
    <property type="match status" value="1"/>
</dbReference>
<dbReference type="PANTHER" id="PTHR11645:SF0">
    <property type="entry name" value="PYRROLINE-5-CARBOXYLATE REDUCTASE 3"/>
    <property type="match status" value="1"/>
</dbReference>
<evidence type="ECO:0000256" key="8">
    <source>
        <dbReference type="ARBA" id="ARBA00058118"/>
    </source>
</evidence>
<dbReference type="SUPFAM" id="SSF48179">
    <property type="entry name" value="6-phosphogluconate dehydrogenase C-terminal domain-like"/>
    <property type="match status" value="1"/>
</dbReference>
<dbReference type="InterPro" id="IPR029036">
    <property type="entry name" value="P5CR_dimer"/>
</dbReference>
<evidence type="ECO:0000256" key="11">
    <source>
        <dbReference type="PIRSR" id="PIRSR000193-1"/>
    </source>
</evidence>
<reference evidence="15" key="1">
    <citation type="submission" date="2016-10" db="EMBL/GenBank/DDBJ databases">
        <authorList>
            <person name="Varghese N."/>
            <person name="Submissions S."/>
        </authorList>
    </citation>
    <scope>NUCLEOTIDE SEQUENCE [LARGE SCALE GENOMIC DNA]</scope>
    <source>
        <strain evidence="15">DSM 17038</strain>
    </source>
</reference>
<dbReference type="RefSeq" id="WP_092471202.1">
    <property type="nucleotide sequence ID" value="NZ_FOOX01000006.1"/>
</dbReference>
<sequence length="275" mass="29123">MSQKNYNIGFIGGGAMAEALMAGFIKAGLVTPEKLIVSDVNEHRINHLQEKFEIQITHDNTAVVEGADIIVLAVKPFVLGNVLENVGGKIRQEQIVISIAAGISTLYIEKLLMDGVPVVRVMPNTPALVGEGATAVCCGKWAGEKHRELALELFGAVGRAVPVSENLMDAVTGLSGSGPAYMYVIAEALSDAGVRMGLPRDKAQTLAAQTMLGAAKMILETNRHPGMLKDMVTTPAGTAIEGLLALEEGGLRIALGRAVERACQRSRQLSGQDKR</sequence>
<dbReference type="NCBIfam" id="TIGR00112">
    <property type="entry name" value="proC"/>
    <property type="match status" value="1"/>
</dbReference>
<comment type="catalytic activity">
    <reaction evidence="9">
        <text>L-proline + NADP(+) = (S)-1-pyrroline-5-carboxylate + NADPH + 2 H(+)</text>
        <dbReference type="Rhea" id="RHEA:14109"/>
        <dbReference type="ChEBI" id="CHEBI:15378"/>
        <dbReference type="ChEBI" id="CHEBI:17388"/>
        <dbReference type="ChEBI" id="CHEBI:57783"/>
        <dbReference type="ChEBI" id="CHEBI:58349"/>
        <dbReference type="ChEBI" id="CHEBI:60039"/>
        <dbReference type="EC" id="1.5.1.2"/>
    </reaction>
</comment>
<evidence type="ECO:0000256" key="1">
    <source>
        <dbReference type="ARBA" id="ARBA00004496"/>
    </source>
</evidence>
<keyword evidence="6 9" id="KW-0521">NADP</keyword>
<feature type="binding site" evidence="11">
    <location>
        <begin position="73"/>
        <end position="76"/>
    </location>
    <ligand>
        <name>NADP(+)</name>
        <dbReference type="ChEBI" id="CHEBI:58349"/>
    </ligand>
</feature>
<evidence type="ECO:0000313" key="14">
    <source>
        <dbReference type="EMBL" id="SFG56265.1"/>
    </source>
</evidence>
<evidence type="ECO:0000256" key="5">
    <source>
        <dbReference type="ARBA" id="ARBA00022650"/>
    </source>
</evidence>
<dbReference type="FunFam" id="1.10.3730.10:FF:000001">
    <property type="entry name" value="Pyrroline-5-carboxylate reductase"/>
    <property type="match status" value="1"/>
</dbReference>
<evidence type="ECO:0000256" key="4">
    <source>
        <dbReference type="ARBA" id="ARBA00022605"/>
    </source>
</evidence>
<gene>
    <name evidence="9" type="primary">proC</name>
    <name evidence="14" type="ORF">SAMN05660649_02005</name>
</gene>
<dbReference type="EMBL" id="FOOX01000006">
    <property type="protein sequence ID" value="SFG56265.1"/>
    <property type="molecule type" value="Genomic_DNA"/>
</dbReference>
<evidence type="ECO:0000259" key="12">
    <source>
        <dbReference type="Pfam" id="PF03807"/>
    </source>
</evidence>
<evidence type="ECO:0000256" key="3">
    <source>
        <dbReference type="ARBA" id="ARBA00022490"/>
    </source>
</evidence>
<organism evidence="14 15">
    <name type="scientific">Desulfotruncus arcticus DSM 17038</name>
    <dbReference type="NCBI Taxonomy" id="1121424"/>
    <lineage>
        <taxon>Bacteria</taxon>
        <taxon>Bacillati</taxon>
        <taxon>Bacillota</taxon>
        <taxon>Clostridia</taxon>
        <taxon>Eubacteriales</taxon>
        <taxon>Desulfallaceae</taxon>
        <taxon>Desulfotruncus</taxon>
    </lineage>
</organism>
<dbReference type="Proteomes" id="UP000199337">
    <property type="component" value="Unassembled WGS sequence"/>
</dbReference>
<dbReference type="EC" id="1.5.1.2" evidence="9 10"/>